<keyword evidence="2" id="KW-1185">Reference proteome</keyword>
<reference evidence="1" key="2">
    <citation type="submission" date="2025-09" db="UniProtKB">
        <authorList>
            <consortium name="EnsemblPlants"/>
        </authorList>
    </citation>
    <scope>IDENTIFICATION</scope>
</reference>
<dbReference type="EnsemblPlants" id="AVESA.00010b.r2.3CG0497540.1">
    <property type="protein sequence ID" value="AVESA.00010b.r2.3CG0497540.1.CDS.1"/>
    <property type="gene ID" value="AVESA.00010b.r2.3CG0497540"/>
</dbReference>
<evidence type="ECO:0000313" key="2">
    <source>
        <dbReference type="Proteomes" id="UP001732700"/>
    </source>
</evidence>
<protein>
    <submittedName>
        <fullName evidence="1">Uncharacterized protein</fullName>
    </submittedName>
</protein>
<proteinExistence type="predicted"/>
<reference evidence="1" key="1">
    <citation type="submission" date="2021-05" db="EMBL/GenBank/DDBJ databases">
        <authorList>
            <person name="Scholz U."/>
            <person name="Mascher M."/>
            <person name="Fiebig A."/>
        </authorList>
    </citation>
    <scope>NUCLEOTIDE SEQUENCE [LARGE SCALE GENOMIC DNA]</scope>
</reference>
<dbReference type="Proteomes" id="UP001732700">
    <property type="component" value="Chromosome 3C"/>
</dbReference>
<sequence>MGMDGQAAMVRRDVVVVDDPLALTLGSIYAAAPTPPRRPPRTSPPPPPPPPSSPTRATRHRLDNSAPSKRRRSSEPRPDNPAPSQRRPSSEPRSDNVADGAPPPPPPPFPWATDRPARHDTMESLLRRGITSVEGEARCKRCNCRATVAFDLEAKFREVREYVAANRHSFNDRAPYAWMNPVLPDCEACGQDGCLWPAIPAEKGQINWIFLLLGQMLGCCTLEQLKYFCKNTGRHRTGAKNRVLYYAYLEMCKQLQPHGPFDDTVPVNGNGFLHA</sequence>
<organism evidence="1 2">
    <name type="scientific">Avena sativa</name>
    <name type="common">Oat</name>
    <dbReference type="NCBI Taxonomy" id="4498"/>
    <lineage>
        <taxon>Eukaryota</taxon>
        <taxon>Viridiplantae</taxon>
        <taxon>Streptophyta</taxon>
        <taxon>Embryophyta</taxon>
        <taxon>Tracheophyta</taxon>
        <taxon>Spermatophyta</taxon>
        <taxon>Magnoliopsida</taxon>
        <taxon>Liliopsida</taxon>
        <taxon>Poales</taxon>
        <taxon>Poaceae</taxon>
        <taxon>BOP clade</taxon>
        <taxon>Pooideae</taxon>
        <taxon>Poodae</taxon>
        <taxon>Poeae</taxon>
        <taxon>Poeae Chloroplast Group 1 (Aveneae type)</taxon>
        <taxon>Aveninae</taxon>
        <taxon>Avena</taxon>
    </lineage>
</organism>
<name>A0ACD5VPW8_AVESA</name>
<evidence type="ECO:0000313" key="1">
    <source>
        <dbReference type="EnsemblPlants" id="AVESA.00010b.r2.3CG0497540.1.CDS.1"/>
    </source>
</evidence>
<accession>A0ACD5VPW8</accession>